<evidence type="ECO:0000313" key="4">
    <source>
        <dbReference type="Proteomes" id="UP000544331"/>
    </source>
</evidence>
<feature type="domain" description="Clr5" evidence="2">
    <location>
        <begin position="87"/>
        <end position="137"/>
    </location>
</feature>
<dbReference type="Pfam" id="PF14420">
    <property type="entry name" value="Clr5"/>
    <property type="match status" value="1"/>
</dbReference>
<dbReference type="OrthoDB" id="5308957at2759"/>
<dbReference type="PANTHER" id="PTHR38788:SF3">
    <property type="entry name" value="CLR5 DOMAIN-CONTAINING PROTEIN"/>
    <property type="match status" value="1"/>
</dbReference>
<gene>
    <name evidence="3" type="ORF">FMUND_12241</name>
</gene>
<accession>A0A8H5Y3D6</accession>
<dbReference type="SUPFAM" id="SSF48452">
    <property type="entry name" value="TPR-like"/>
    <property type="match status" value="1"/>
</dbReference>
<keyword evidence="4" id="KW-1185">Reference proteome</keyword>
<protein>
    <submittedName>
        <fullName evidence="3">Rhomboid family</fullName>
    </submittedName>
</protein>
<reference evidence="3 4" key="1">
    <citation type="submission" date="2020-05" db="EMBL/GenBank/DDBJ databases">
        <title>Identification and distribution of gene clusters putatively required for synthesis of sphingolipid metabolism inhibitors in phylogenetically diverse species of the filamentous fungus Fusarium.</title>
        <authorList>
            <person name="Kim H.-S."/>
            <person name="Busman M."/>
            <person name="Brown D.W."/>
            <person name="Divon H."/>
            <person name="Uhlig S."/>
            <person name="Proctor R.H."/>
        </authorList>
    </citation>
    <scope>NUCLEOTIDE SEQUENCE [LARGE SCALE GENOMIC DNA]</scope>
    <source>
        <strain evidence="3 4">NRRL 66235</strain>
    </source>
</reference>
<evidence type="ECO:0000256" key="1">
    <source>
        <dbReference type="SAM" id="MobiDB-lite"/>
    </source>
</evidence>
<name>A0A8H5Y3D6_9HYPO</name>
<dbReference type="Proteomes" id="UP000544331">
    <property type="component" value="Unassembled WGS sequence"/>
</dbReference>
<sequence>MDMRGYIPGRDDPWAVAMQIINPDTAANAEDQPYFPPHPAVADAGQPPTRVAEDPTVPGEYVNELPNTAASIPANRPGRRRKYDNLDWESHRAVLKQLYLDENKTLAETMAKMKERYSFVASEKLYKLQFKKWAWQKNLPATHSQFMVDKINKRRREERKETVFTFGGQKWDYERVQSLPRKKAQRHDDAQGKDTYIMRYIEYPTPAGMNYETPTNHAIAPAEDSSQSGPSGGDSDVDMTRDEDNLPEYVQVLSGESSDTDDVDVIGDTHAGYAQQLRLTSNGWTRDQLLRTQELARTYKIEGNMAKAEDLFLQTIEGLSEIMGSTHSETTKIKYECVSLYAEKGQMEEAYAMLDDMTQDHIKTWGHSHKRTQQHVLFTVELLETWSKSTDAIGLLSRSKEILDSLPYRNSSARRSRRRSRTARGPNIDALAEEITREGSLTKIDYGIGVARSHVTARNKASEMLLKAIIQHCSNHPEGLALQHLQALSELSSLYEKLGQGDVHEPQFIASEQTVKAVFQNYDWKAEKFQCIEVLEAAMQLAANILKAGYKRISTRLFRLAQDKAENLFGSDDERTVWILITIGLAYQNITTWDDAAEWFEAAFAASLANEKWSDQDGIVQALQNGLEKRHFTYLSDEGRPYKTVFGICGISIRPGRLHLE</sequence>
<feature type="region of interest" description="Disordered" evidence="1">
    <location>
        <begin position="213"/>
        <end position="241"/>
    </location>
</feature>
<dbReference type="Gene3D" id="1.25.40.10">
    <property type="entry name" value="Tetratricopeptide repeat domain"/>
    <property type="match status" value="1"/>
</dbReference>
<dbReference type="InterPro" id="IPR011990">
    <property type="entry name" value="TPR-like_helical_dom_sf"/>
</dbReference>
<dbReference type="EMBL" id="JAAOAN010000494">
    <property type="protein sequence ID" value="KAF5705093.1"/>
    <property type="molecule type" value="Genomic_DNA"/>
</dbReference>
<proteinExistence type="predicted"/>
<organism evidence="3 4">
    <name type="scientific">Fusarium mundagurra</name>
    <dbReference type="NCBI Taxonomy" id="1567541"/>
    <lineage>
        <taxon>Eukaryota</taxon>
        <taxon>Fungi</taxon>
        <taxon>Dikarya</taxon>
        <taxon>Ascomycota</taxon>
        <taxon>Pezizomycotina</taxon>
        <taxon>Sordariomycetes</taxon>
        <taxon>Hypocreomycetidae</taxon>
        <taxon>Hypocreales</taxon>
        <taxon>Nectriaceae</taxon>
        <taxon>Fusarium</taxon>
        <taxon>Fusarium fujikuroi species complex</taxon>
    </lineage>
</organism>
<evidence type="ECO:0000313" key="3">
    <source>
        <dbReference type="EMBL" id="KAF5705093.1"/>
    </source>
</evidence>
<comment type="caution">
    <text evidence="3">The sequence shown here is derived from an EMBL/GenBank/DDBJ whole genome shotgun (WGS) entry which is preliminary data.</text>
</comment>
<feature type="region of interest" description="Disordered" evidence="1">
    <location>
        <begin position="27"/>
        <end position="50"/>
    </location>
</feature>
<dbReference type="AlphaFoldDB" id="A0A8H5Y3D6"/>
<dbReference type="InterPro" id="IPR025676">
    <property type="entry name" value="Clr5_dom"/>
</dbReference>
<dbReference type="PANTHER" id="PTHR38788">
    <property type="entry name" value="CLR5 DOMAIN-CONTAINING PROTEIN"/>
    <property type="match status" value="1"/>
</dbReference>
<evidence type="ECO:0000259" key="2">
    <source>
        <dbReference type="Pfam" id="PF14420"/>
    </source>
</evidence>